<gene>
    <name evidence="2" type="ORF">MRATA1EN1_LOCUS15886</name>
</gene>
<protein>
    <submittedName>
        <fullName evidence="2">Uncharacterized protein</fullName>
    </submittedName>
</protein>
<evidence type="ECO:0000313" key="2">
    <source>
        <dbReference type="EMBL" id="CAI9166924.1"/>
    </source>
</evidence>
<reference evidence="2" key="1">
    <citation type="submission" date="2023-04" db="EMBL/GenBank/DDBJ databases">
        <authorList>
            <consortium name="ELIXIR-Norway"/>
        </authorList>
    </citation>
    <scope>NUCLEOTIDE SEQUENCE [LARGE SCALE GENOMIC DNA]</scope>
</reference>
<keyword evidence="3" id="KW-1185">Reference proteome</keyword>
<proteinExistence type="predicted"/>
<name>A0ABN8YZH5_RANTA</name>
<dbReference type="EMBL" id="OX459962">
    <property type="protein sequence ID" value="CAI9166924.1"/>
    <property type="molecule type" value="Genomic_DNA"/>
</dbReference>
<feature type="region of interest" description="Disordered" evidence="1">
    <location>
        <begin position="24"/>
        <end position="96"/>
    </location>
</feature>
<organism evidence="2 3">
    <name type="scientific">Rangifer tarandus platyrhynchus</name>
    <name type="common">Svalbard reindeer</name>
    <dbReference type="NCBI Taxonomy" id="3082113"/>
    <lineage>
        <taxon>Eukaryota</taxon>
        <taxon>Metazoa</taxon>
        <taxon>Chordata</taxon>
        <taxon>Craniata</taxon>
        <taxon>Vertebrata</taxon>
        <taxon>Euteleostomi</taxon>
        <taxon>Mammalia</taxon>
        <taxon>Eutheria</taxon>
        <taxon>Laurasiatheria</taxon>
        <taxon>Artiodactyla</taxon>
        <taxon>Ruminantia</taxon>
        <taxon>Pecora</taxon>
        <taxon>Cervidae</taxon>
        <taxon>Odocoileinae</taxon>
        <taxon>Rangifer</taxon>
    </lineage>
</organism>
<sequence length="96" mass="9715">MTIVEKEVAGAVFVAVPRLLPTTDLVEPAPSGQCTSLGTMSKPHPGGGSSEAATLLPPRGSTTSAAVPDGGLTGTSTGPRDERRIWAAESLVDSSR</sequence>
<dbReference type="Proteomes" id="UP001176941">
    <property type="component" value="Chromosome 26"/>
</dbReference>
<evidence type="ECO:0000256" key="1">
    <source>
        <dbReference type="SAM" id="MobiDB-lite"/>
    </source>
</evidence>
<evidence type="ECO:0000313" key="3">
    <source>
        <dbReference type="Proteomes" id="UP001176941"/>
    </source>
</evidence>
<accession>A0ABN8YZH5</accession>